<dbReference type="InterPro" id="IPR024344">
    <property type="entry name" value="MDMPI_metal-binding"/>
</dbReference>
<dbReference type="GO" id="GO:0046872">
    <property type="term" value="F:metal ion binding"/>
    <property type="evidence" value="ECO:0007669"/>
    <property type="project" value="InterPro"/>
</dbReference>
<protein>
    <recommendedName>
        <fullName evidence="1">Mycothiol-dependent maleylpyruvate isomerase metal-binding domain-containing protein</fullName>
    </recommendedName>
</protein>
<accession>A0A7G1KSX2</accession>
<dbReference type="EMBL" id="AP023396">
    <property type="protein sequence ID" value="BCK58260.1"/>
    <property type="molecule type" value="Genomic_DNA"/>
</dbReference>
<feature type="domain" description="Mycothiol-dependent maleylpyruvate isomerase metal-binding" evidence="1">
    <location>
        <begin position="17"/>
        <end position="156"/>
    </location>
</feature>
<dbReference type="AlphaFoldDB" id="A0A7G1KSX2"/>
<evidence type="ECO:0000313" key="2">
    <source>
        <dbReference type="EMBL" id="BCK58260.1"/>
    </source>
</evidence>
<dbReference type="SUPFAM" id="SSF109854">
    <property type="entry name" value="DinB/YfiT-like putative metalloenzymes"/>
    <property type="match status" value="1"/>
</dbReference>
<gene>
    <name evidence="2" type="ORF">NWFMUON74_60320</name>
</gene>
<sequence>MSTTPPPSHAELTAALSEQWDALARLVADLDEKGWRTPTSLPGWTVFDVIAHVVGTESMLLGTPPPRVDADVRGFEHVRNEIGALNETEIESRRGRSGAELLAEFREVTDRRRKALAETSTDAWATLTESPVGTVPYGRFMQVRLFDCWMHEHDIADALGVTVDEGGPRAEFAFAELVPTIGRAVVKKAQAPDGSRLTISLTGPVTRQLHIVVDGRAELVDALDGPATVTIELPSGLFARLRGGRTSADAHLDEFTIVGDKVLGDRLIRGLAFTI</sequence>
<name>A0A7G1KSX2_9NOCA</name>
<dbReference type="InterPro" id="IPR034660">
    <property type="entry name" value="DinB/YfiT-like"/>
</dbReference>
<reference evidence="2 3" key="1">
    <citation type="submission" date="2020-08" db="EMBL/GenBank/DDBJ databases">
        <title>Genome Sequencing of Nocardia wallacei strain FMUON74 and assembly.</title>
        <authorList>
            <person name="Toyokawa M."/>
            <person name="Uesaka K."/>
        </authorList>
    </citation>
    <scope>NUCLEOTIDE SEQUENCE [LARGE SCALE GENOMIC DNA]</scope>
    <source>
        <strain evidence="2 3">FMUON74</strain>
    </source>
</reference>
<organism evidence="2 3">
    <name type="scientific">Nocardia wallacei</name>
    <dbReference type="NCBI Taxonomy" id="480035"/>
    <lineage>
        <taxon>Bacteria</taxon>
        <taxon>Bacillati</taxon>
        <taxon>Actinomycetota</taxon>
        <taxon>Actinomycetes</taxon>
        <taxon>Mycobacteriales</taxon>
        <taxon>Nocardiaceae</taxon>
        <taxon>Nocardia</taxon>
    </lineage>
</organism>
<keyword evidence="3" id="KW-1185">Reference proteome</keyword>
<evidence type="ECO:0000259" key="1">
    <source>
        <dbReference type="Pfam" id="PF11716"/>
    </source>
</evidence>
<dbReference type="Gene3D" id="1.20.120.450">
    <property type="entry name" value="dinb family like domain"/>
    <property type="match status" value="1"/>
</dbReference>
<dbReference type="Pfam" id="PF11716">
    <property type="entry name" value="MDMPI_N"/>
    <property type="match status" value="1"/>
</dbReference>
<dbReference type="GeneID" id="80350451"/>
<dbReference type="NCBIfam" id="TIGR03083">
    <property type="entry name" value="maleylpyruvate isomerase family mycothiol-dependent enzyme"/>
    <property type="match status" value="1"/>
</dbReference>
<dbReference type="RefSeq" id="WP_187685032.1">
    <property type="nucleotide sequence ID" value="NZ_AP023396.1"/>
</dbReference>
<proteinExistence type="predicted"/>
<dbReference type="KEGG" id="nwl:NWFMUON74_60320"/>
<dbReference type="Proteomes" id="UP000516173">
    <property type="component" value="Chromosome"/>
</dbReference>
<dbReference type="InterPro" id="IPR017517">
    <property type="entry name" value="Maleyloyr_isom"/>
</dbReference>
<evidence type="ECO:0000313" key="3">
    <source>
        <dbReference type="Proteomes" id="UP000516173"/>
    </source>
</evidence>